<sequence>MSGGGLKVSNQNSFFDNIEKKTNVKKEDLFKLADSVKDANFKDEKTIRKLISQVSRLANVPVSKEKEDKIVKAIMNNNMPIDFASISKMFDKK</sequence>
<dbReference type="OrthoDB" id="2474248at2"/>
<keyword evidence="2" id="KW-1185">Reference proteome</keyword>
<dbReference type="AlphaFoldDB" id="A0A366XVI6"/>
<dbReference type="Proteomes" id="UP000253314">
    <property type="component" value="Unassembled WGS sequence"/>
</dbReference>
<dbReference type="Pfam" id="PF14069">
    <property type="entry name" value="SpoVIF"/>
    <property type="match status" value="1"/>
</dbReference>
<proteinExistence type="predicted"/>
<dbReference type="RefSeq" id="WP_113805307.1">
    <property type="nucleotide sequence ID" value="NZ_QOCW01000005.1"/>
</dbReference>
<name>A0A366XVI6_9BACI</name>
<organism evidence="1 2">
    <name type="scientific">Bacillus taeanensis</name>
    <dbReference type="NCBI Taxonomy" id="273032"/>
    <lineage>
        <taxon>Bacteria</taxon>
        <taxon>Bacillati</taxon>
        <taxon>Bacillota</taxon>
        <taxon>Bacilli</taxon>
        <taxon>Bacillales</taxon>
        <taxon>Bacillaceae</taxon>
        <taxon>Bacillus</taxon>
    </lineage>
</organism>
<evidence type="ECO:0000313" key="1">
    <source>
        <dbReference type="EMBL" id="RBW70400.1"/>
    </source>
</evidence>
<reference evidence="1 2" key="1">
    <citation type="submission" date="2018-07" db="EMBL/GenBank/DDBJ databases">
        <title>Lottiidibacillus patelloidae gen. nov., sp. nov., isolated from the intestinal tract of a marine limpet and the reclassification of B. taeanensis BH030017T, B. algicola KMM 3737T and B. hwajinpoensis SW-72T as genus Lottiidibacillus.</title>
        <authorList>
            <person name="Liu R."/>
            <person name="Huang Z."/>
        </authorList>
    </citation>
    <scope>NUCLEOTIDE SEQUENCE [LARGE SCALE GENOMIC DNA]</scope>
    <source>
        <strain evidence="1 2">BH030017</strain>
    </source>
</reference>
<protein>
    <submittedName>
        <fullName evidence="1">Stage VI sporulation protein F</fullName>
    </submittedName>
</protein>
<gene>
    <name evidence="1" type="ORF">DS031_06890</name>
</gene>
<accession>A0A366XVI6</accession>
<comment type="caution">
    <text evidence="1">The sequence shown here is derived from an EMBL/GenBank/DDBJ whole genome shotgun (WGS) entry which is preliminary data.</text>
</comment>
<evidence type="ECO:0000313" key="2">
    <source>
        <dbReference type="Proteomes" id="UP000253314"/>
    </source>
</evidence>
<dbReference type="EMBL" id="QOCW01000005">
    <property type="protein sequence ID" value="RBW70400.1"/>
    <property type="molecule type" value="Genomic_DNA"/>
</dbReference>
<dbReference type="InterPro" id="IPR025942">
    <property type="entry name" value="SpoVIF"/>
</dbReference>